<accession>A0A251XM68</accession>
<proteinExistence type="predicted"/>
<feature type="signal peptide" evidence="1">
    <location>
        <begin position="1"/>
        <end position="23"/>
    </location>
</feature>
<dbReference type="Proteomes" id="UP000195062">
    <property type="component" value="Unassembled WGS sequence"/>
</dbReference>
<keyword evidence="1" id="KW-0732">Signal</keyword>
<feature type="chain" id="PRO_5013055434" description="Lipoprotein" evidence="1">
    <location>
        <begin position="24"/>
        <end position="146"/>
    </location>
</feature>
<protein>
    <recommendedName>
        <fullName evidence="4">Lipoprotein</fullName>
    </recommendedName>
</protein>
<comment type="caution">
    <text evidence="2">The sequence shown here is derived from an EMBL/GenBank/DDBJ whole genome shotgun (WGS) entry which is preliminary data.</text>
</comment>
<evidence type="ECO:0000256" key="1">
    <source>
        <dbReference type="SAM" id="SignalP"/>
    </source>
</evidence>
<gene>
    <name evidence="2" type="ORF">CMMCAS07_05035</name>
</gene>
<dbReference type="PROSITE" id="PS51257">
    <property type="entry name" value="PROKAR_LIPOPROTEIN"/>
    <property type="match status" value="1"/>
</dbReference>
<evidence type="ECO:0000313" key="2">
    <source>
        <dbReference type="EMBL" id="OUE04289.1"/>
    </source>
</evidence>
<dbReference type="EMBL" id="MDHH01000001">
    <property type="protein sequence ID" value="OUE04289.1"/>
    <property type="molecule type" value="Genomic_DNA"/>
</dbReference>
<sequence>MRCLRLLLASALAVGLLAGCASVARIVNGSQTVREETWTRSDGAECATRWSLGVIDGFDQRDGPIERFEEALLEADPGADGIAASHARLESALRVREPDPSPEHLLRVEADARGAAVLDEATARLEAEGFGDDLPRFEMRHATACG</sequence>
<dbReference type="RefSeq" id="WP_160443146.1">
    <property type="nucleotide sequence ID" value="NZ_CP053860.1"/>
</dbReference>
<name>A0A251XM68_CLAMM</name>
<keyword evidence="3" id="KW-1185">Reference proteome</keyword>
<evidence type="ECO:0000313" key="3">
    <source>
        <dbReference type="Proteomes" id="UP000195062"/>
    </source>
</evidence>
<organism evidence="2 3">
    <name type="scientific">Clavibacter michiganensis subsp. michiganensis</name>
    <dbReference type="NCBI Taxonomy" id="33013"/>
    <lineage>
        <taxon>Bacteria</taxon>
        <taxon>Bacillati</taxon>
        <taxon>Actinomycetota</taxon>
        <taxon>Actinomycetes</taxon>
        <taxon>Micrococcales</taxon>
        <taxon>Microbacteriaceae</taxon>
        <taxon>Clavibacter</taxon>
    </lineage>
</organism>
<reference evidence="2 3" key="1">
    <citation type="submission" date="2016-08" db="EMBL/GenBank/DDBJ databases">
        <title>Genome sequence of Clavibacter michiganensis subsp. michiganensis strain CASJ007.</title>
        <authorList>
            <person name="Thapa S.P."/>
            <person name="Coaker G."/>
        </authorList>
    </citation>
    <scope>NUCLEOTIDE SEQUENCE [LARGE SCALE GENOMIC DNA]</scope>
    <source>
        <strain evidence="2">CASJ007</strain>
    </source>
</reference>
<evidence type="ECO:0008006" key="4">
    <source>
        <dbReference type="Google" id="ProtNLM"/>
    </source>
</evidence>
<dbReference type="AlphaFoldDB" id="A0A251XM68"/>